<dbReference type="RefSeq" id="WP_407032390.1">
    <property type="nucleotide sequence ID" value="NZ_JAQGEF010000021.1"/>
</dbReference>
<dbReference type="InterPro" id="IPR011990">
    <property type="entry name" value="TPR-like_helical_dom_sf"/>
</dbReference>
<dbReference type="EMBL" id="JAQGEF010000021">
    <property type="protein sequence ID" value="MDA3616061.1"/>
    <property type="molecule type" value="Genomic_DNA"/>
</dbReference>
<organism evidence="8 9">
    <name type="scientific">Polluticaenibacter yanchengensis</name>
    <dbReference type="NCBI Taxonomy" id="3014562"/>
    <lineage>
        <taxon>Bacteria</taxon>
        <taxon>Pseudomonadati</taxon>
        <taxon>Bacteroidota</taxon>
        <taxon>Chitinophagia</taxon>
        <taxon>Chitinophagales</taxon>
        <taxon>Chitinophagaceae</taxon>
        <taxon>Polluticaenibacter</taxon>
    </lineage>
</organism>
<dbReference type="Proteomes" id="UP001210231">
    <property type="component" value="Unassembled WGS sequence"/>
</dbReference>
<reference evidence="8 9" key="1">
    <citation type="submission" date="2022-12" db="EMBL/GenBank/DDBJ databases">
        <title>Chitinophagaceae gen. sp. nov., a new member of the family Chitinophagaceae, isolated from soil in a chemical factory.</title>
        <authorList>
            <person name="Ke Z."/>
        </authorList>
    </citation>
    <scope>NUCLEOTIDE SEQUENCE [LARGE SCALE GENOMIC DNA]</scope>
    <source>
        <strain evidence="8 9">LY-5</strain>
    </source>
</reference>
<evidence type="ECO:0000256" key="3">
    <source>
        <dbReference type="ARBA" id="ARBA00022729"/>
    </source>
</evidence>
<gene>
    <name evidence="8" type="ORF">O3P16_14695</name>
</gene>
<proteinExistence type="inferred from homology"/>
<dbReference type="SUPFAM" id="SSF48452">
    <property type="entry name" value="TPR-like"/>
    <property type="match status" value="1"/>
</dbReference>
<evidence type="ECO:0000313" key="8">
    <source>
        <dbReference type="EMBL" id="MDA3616061.1"/>
    </source>
</evidence>
<comment type="subcellular location">
    <subcellularLocation>
        <location evidence="1">Cell outer membrane</location>
    </subcellularLocation>
</comment>
<comment type="similarity">
    <text evidence="2">Belongs to the SusD family.</text>
</comment>
<comment type="caution">
    <text evidence="8">The sequence shown here is derived from an EMBL/GenBank/DDBJ whole genome shotgun (WGS) entry which is preliminary data.</text>
</comment>
<evidence type="ECO:0000313" key="9">
    <source>
        <dbReference type="Proteomes" id="UP001210231"/>
    </source>
</evidence>
<dbReference type="Pfam" id="PF07980">
    <property type="entry name" value="SusD_RagB"/>
    <property type="match status" value="1"/>
</dbReference>
<keyword evidence="5" id="KW-0998">Cell outer membrane</keyword>
<dbReference type="InterPro" id="IPR033985">
    <property type="entry name" value="SusD-like_N"/>
</dbReference>
<dbReference type="Gene3D" id="1.25.40.390">
    <property type="match status" value="1"/>
</dbReference>
<dbReference type="PROSITE" id="PS51257">
    <property type="entry name" value="PROKAR_LIPOPROTEIN"/>
    <property type="match status" value="1"/>
</dbReference>
<evidence type="ECO:0000256" key="5">
    <source>
        <dbReference type="ARBA" id="ARBA00023237"/>
    </source>
</evidence>
<evidence type="ECO:0000256" key="4">
    <source>
        <dbReference type="ARBA" id="ARBA00023136"/>
    </source>
</evidence>
<keyword evidence="4" id="KW-0472">Membrane</keyword>
<evidence type="ECO:0000256" key="2">
    <source>
        <dbReference type="ARBA" id="ARBA00006275"/>
    </source>
</evidence>
<feature type="domain" description="SusD-like N-terminal" evidence="7">
    <location>
        <begin position="21"/>
        <end position="231"/>
    </location>
</feature>
<accession>A0ABT4UMI5</accession>
<evidence type="ECO:0000256" key="1">
    <source>
        <dbReference type="ARBA" id="ARBA00004442"/>
    </source>
</evidence>
<keyword evidence="3" id="KW-0732">Signal</keyword>
<evidence type="ECO:0000259" key="7">
    <source>
        <dbReference type="Pfam" id="PF14322"/>
    </source>
</evidence>
<protein>
    <submittedName>
        <fullName evidence="8">RagB/SusD family nutrient uptake outer membrane protein</fullName>
    </submittedName>
</protein>
<evidence type="ECO:0000259" key="6">
    <source>
        <dbReference type="Pfam" id="PF07980"/>
    </source>
</evidence>
<feature type="domain" description="RagB/SusD" evidence="6">
    <location>
        <begin position="343"/>
        <end position="523"/>
    </location>
</feature>
<dbReference type="Pfam" id="PF14322">
    <property type="entry name" value="SusD-like_3"/>
    <property type="match status" value="1"/>
</dbReference>
<keyword evidence="9" id="KW-1185">Reference proteome</keyword>
<name>A0ABT4UMI5_9BACT</name>
<dbReference type="InterPro" id="IPR012944">
    <property type="entry name" value="SusD_RagB_dom"/>
</dbReference>
<sequence>MKKILFIIIGGALALQSCKKDFLETSSPSEYTPGVVYSSLAYTEFAITGIYALLTQDQMYSARLPLNYATNTDVEIVGANATSYKENTNRGLSNYLGTQDNSSIQREWSTIYKMIERANLAIDGIRKSPLMQTSDSTRMKNFLGEALVLRALGYYELVKNWGDVPFKAEPTKYDLSNVYLPATDRDEIMDFLISDLEEAANNLPWLGTSNYGSSEKITKGFAKGLLARIALSRGGYSIRNKSGFPTERGSNWEKYYTIARQQCLDIITQGPHKLNTSYVDIWRKLCGHQLDLAFNEPLFEVANGLGRSGEMGYSIGIRFYANPKYGFGNNANVVNTTAYYFYSFDQKDIRRDATIAYYAYGNSAGEAKEVFQTNPLSYNFAKWDQRFMNATWQAMNNAANGKFGYGINWAIMRYADVLLMYAETENELNGPTASAKDALKQVRTRAFAAADQAEKVENYVNALSSKTDFFNAIVDERAWEFGGEAVRKYDLIRWNLLRTKIQKQREAFAKMFNAEAPYDKIPQSLHYKYQSNNELLDKPDINFFTDKGNDVIPGYTRVPWMSGYSAGNKTTYMEQVNLFSSGLESPVPNRHLYPIHASVLAESQGKLKNAYGF</sequence>